<evidence type="ECO:0000313" key="2">
    <source>
        <dbReference type="EMBL" id="AHG01754.1"/>
    </source>
</evidence>
<dbReference type="RefSeq" id="WP_049954633.1">
    <property type="nucleotide sequence ID" value="NZ_CP007057.1"/>
</dbReference>
<keyword evidence="3" id="KW-1185">Reference proteome</keyword>
<dbReference type="AlphaFoldDB" id="W0JT43"/>
<accession>W0JT43</accession>
<proteinExistence type="predicted"/>
<reference evidence="2 3" key="1">
    <citation type="submission" date="2014-01" db="EMBL/GenBank/DDBJ databases">
        <authorList>
            <consortium name="DOE Joint Genome Institute"/>
            <person name="Anderson I."/>
            <person name="Huntemann M."/>
            <person name="Han J."/>
            <person name="Chen A."/>
            <person name="Kyrpides N."/>
            <person name="Mavromatis K."/>
            <person name="Markowitz V."/>
            <person name="Palaniappan K."/>
            <person name="Ivanova N."/>
            <person name="Schaumberg A."/>
            <person name="Pati A."/>
            <person name="Liolios K."/>
            <person name="Nordberg H.P."/>
            <person name="Cantor M.N."/>
            <person name="Hua S.X."/>
            <person name="Woyke T."/>
        </authorList>
    </citation>
    <scope>NUCLEOTIDE SEQUENCE [LARGE SCALE GENOMIC DNA]</scope>
    <source>
        <strain evidence="2 3">XH-48</strain>
        <plasmid evidence="3">2</plasmid>
    </source>
</reference>
<evidence type="ECO:0000256" key="1">
    <source>
        <dbReference type="SAM" id="MobiDB-lite"/>
    </source>
</evidence>
<organism evidence="2 3">
    <name type="scientific">Halostagnicola larsenii XH-48</name>
    <dbReference type="NCBI Taxonomy" id="797299"/>
    <lineage>
        <taxon>Archaea</taxon>
        <taxon>Methanobacteriati</taxon>
        <taxon>Methanobacteriota</taxon>
        <taxon>Stenosarchaea group</taxon>
        <taxon>Halobacteria</taxon>
        <taxon>Halobacteriales</taxon>
        <taxon>Natrialbaceae</taxon>
        <taxon>Halostagnicola</taxon>
    </lineage>
</organism>
<evidence type="ECO:0000313" key="3">
    <source>
        <dbReference type="Proteomes" id="UP000019024"/>
    </source>
</evidence>
<dbReference type="KEGG" id="hlr:HALLA_00250"/>
<feature type="compositionally biased region" description="Basic and acidic residues" evidence="1">
    <location>
        <begin position="31"/>
        <end position="47"/>
    </location>
</feature>
<gene>
    <name evidence="2" type="ORF">HALLA_00250</name>
</gene>
<geneLocation type="plasmid" evidence="2">
    <name>unnamed</name>
</geneLocation>
<name>W0JT43_9EURY</name>
<sequence>MFDAIDEELGRGPSPVCDALLEQRQQFFEHAAGDEDLRDVSNLDAGEKTSTSSSPATRTSSCWHGNSISRWTFATLDDNLEEEQQTKKQLEAMADDSAVRKSLQD</sequence>
<dbReference type="Proteomes" id="UP000019024">
    <property type="component" value="Plasmid unnamed2"/>
</dbReference>
<keyword evidence="2" id="KW-0614">Plasmid</keyword>
<protein>
    <submittedName>
        <fullName evidence="2">Uncharacterized protein</fullName>
    </submittedName>
</protein>
<feature type="region of interest" description="Disordered" evidence="1">
    <location>
        <begin position="31"/>
        <end position="64"/>
    </location>
</feature>
<dbReference type="EMBL" id="CP007057">
    <property type="protein sequence ID" value="AHG01754.1"/>
    <property type="molecule type" value="Genomic_DNA"/>
</dbReference>
<feature type="compositionally biased region" description="Low complexity" evidence="1">
    <location>
        <begin position="49"/>
        <end position="61"/>
    </location>
</feature>
<dbReference type="HOGENOM" id="CLU_2230291_0_0_2"/>
<feature type="region of interest" description="Disordered" evidence="1">
    <location>
        <begin position="81"/>
        <end position="105"/>
    </location>
</feature>
<dbReference type="GeneID" id="95971127"/>